<feature type="region of interest" description="Disordered" evidence="1">
    <location>
        <begin position="105"/>
        <end position="153"/>
    </location>
</feature>
<evidence type="ECO:0000256" key="1">
    <source>
        <dbReference type="SAM" id="MobiDB-lite"/>
    </source>
</evidence>
<organism evidence="2 3">
    <name type="scientific">Panicum miliaceum</name>
    <name type="common">Proso millet</name>
    <name type="synonym">Broomcorn millet</name>
    <dbReference type="NCBI Taxonomy" id="4540"/>
    <lineage>
        <taxon>Eukaryota</taxon>
        <taxon>Viridiplantae</taxon>
        <taxon>Streptophyta</taxon>
        <taxon>Embryophyta</taxon>
        <taxon>Tracheophyta</taxon>
        <taxon>Spermatophyta</taxon>
        <taxon>Magnoliopsida</taxon>
        <taxon>Liliopsida</taxon>
        <taxon>Poales</taxon>
        <taxon>Poaceae</taxon>
        <taxon>PACMAD clade</taxon>
        <taxon>Panicoideae</taxon>
        <taxon>Panicodae</taxon>
        <taxon>Paniceae</taxon>
        <taxon>Panicinae</taxon>
        <taxon>Panicum</taxon>
        <taxon>Panicum sect. Panicum</taxon>
    </lineage>
</organism>
<gene>
    <name evidence="2" type="ORF">C2845_PM02G19620</name>
</gene>
<dbReference type="AlphaFoldDB" id="A0A3L6S9E4"/>
<sequence length="153" mass="17172">MMSDEKRVELNKKRRERYKRKKSQSGSVENAPKQAHDVNPSIGSALDRSVLMIRRNQNGYTGVTASSEMRVADKQDMKGFRLKLVAILISSFLSVRRGCPLFLRNDDGPESPNDVVEIEDPKQRTTTPSNGKRDRDGNCIVGQQGTPNIIITQ</sequence>
<feature type="compositionally biased region" description="Basic and acidic residues" evidence="1">
    <location>
        <begin position="1"/>
        <end position="11"/>
    </location>
</feature>
<feature type="compositionally biased region" description="Polar residues" evidence="1">
    <location>
        <begin position="141"/>
        <end position="153"/>
    </location>
</feature>
<proteinExistence type="predicted"/>
<protein>
    <submittedName>
        <fullName evidence="2">Uncharacterized protein</fullName>
    </submittedName>
</protein>
<comment type="caution">
    <text evidence="2">The sequence shown here is derived from an EMBL/GenBank/DDBJ whole genome shotgun (WGS) entry which is preliminary data.</text>
</comment>
<dbReference type="OrthoDB" id="695256at2759"/>
<evidence type="ECO:0000313" key="2">
    <source>
        <dbReference type="EMBL" id="RLN16732.1"/>
    </source>
</evidence>
<feature type="compositionally biased region" description="Basic residues" evidence="1">
    <location>
        <begin position="12"/>
        <end position="23"/>
    </location>
</feature>
<dbReference type="Proteomes" id="UP000275267">
    <property type="component" value="Unassembled WGS sequence"/>
</dbReference>
<feature type="region of interest" description="Disordered" evidence="1">
    <location>
        <begin position="1"/>
        <end position="41"/>
    </location>
</feature>
<reference evidence="3" key="1">
    <citation type="journal article" date="2019" name="Nat. Commun.">
        <title>The genome of broomcorn millet.</title>
        <authorList>
            <person name="Zou C."/>
            <person name="Miki D."/>
            <person name="Li D."/>
            <person name="Tang Q."/>
            <person name="Xiao L."/>
            <person name="Rajput S."/>
            <person name="Deng P."/>
            <person name="Jia W."/>
            <person name="Huang R."/>
            <person name="Zhang M."/>
            <person name="Sun Y."/>
            <person name="Hu J."/>
            <person name="Fu X."/>
            <person name="Schnable P.S."/>
            <person name="Li F."/>
            <person name="Zhang H."/>
            <person name="Feng B."/>
            <person name="Zhu X."/>
            <person name="Liu R."/>
            <person name="Schnable J.C."/>
            <person name="Zhu J.-K."/>
            <person name="Zhang H."/>
        </authorList>
    </citation>
    <scope>NUCLEOTIDE SEQUENCE [LARGE SCALE GENOMIC DNA]</scope>
</reference>
<keyword evidence="3" id="KW-1185">Reference proteome</keyword>
<evidence type="ECO:0000313" key="3">
    <source>
        <dbReference type="Proteomes" id="UP000275267"/>
    </source>
</evidence>
<dbReference type="EMBL" id="PQIB02000005">
    <property type="protein sequence ID" value="RLN16732.1"/>
    <property type="molecule type" value="Genomic_DNA"/>
</dbReference>
<name>A0A3L6S9E4_PANMI</name>
<accession>A0A3L6S9E4</accession>